<evidence type="ECO:0000256" key="3">
    <source>
        <dbReference type="ARBA" id="ARBA00023157"/>
    </source>
</evidence>
<reference evidence="7" key="1">
    <citation type="journal article" date="2019" name="Int. J. Syst. Evol. Microbiol.">
        <title>The Global Catalogue of Microorganisms (GCM) 10K type strain sequencing project: providing services to taxonomists for standard genome sequencing and annotation.</title>
        <authorList>
            <consortium name="The Broad Institute Genomics Platform"/>
            <consortium name="The Broad Institute Genome Sequencing Center for Infectious Disease"/>
            <person name="Wu L."/>
            <person name="Ma J."/>
        </authorList>
    </citation>
    <scope>NUCLEOTIDE SEQUENCE [LARGE SCALE GENOMIC DNA]</scope>
    <source>
        <strain evidence="7">JCM 17986</strain>
    </source>
</reference>
<dbReference type="Pfam" id="PF13385">
    <property type="entry name" value="Laminin_G_3"/>
    <property type="match status" value="1"/>
</dbReference>
<comment type="caution">
    <text evidence="6">The sequence shown here is derived from an EMBL/GenBank/DDBJ whole genome shotgun (WGS) entry which is preliminary data.</text>
</comment>
<gene>
    <name evidence="6" type="ORF">GCM10023205_74200</name>
</gene>
<dbReference type="Gene3D" id="3.90.930.1">
    <property type="match status" value="1"/>
</dbReference>
<feature type="region of interest" description="Disordered" evidence="4">
    <location>
        <begin position="1406"/>
        <end position="1474"/>
    </location>
</feature>
<organism evidence="6 7">
    <name type="scientific">Yinghuangia aomiensis</name>
    <dbReference type="NCBI Taxonomy" id="676205"/>
    <lineage>
        <taxon>Bacteria</taxon>
        <taxon>Bacillati</taxon>
        <taxon>Actinomycetota</taxon>
        <taxon>Actinomycetes</taxon>
        <taxon>Kitasatosporales</taxon>
        <taxon>Streptomycetaceae</taxon>
        <taxon>Yinghuangia</taxon>
    </lineage>
</organism>
<feature type="region of interest" description="Disordered" evidence="4">
    <location>
        <begin position="39"/>
        <end position="70"/>
    </location>
</feature>
<dbReference type="Pfam" id="PF25023">
    <property type="entry name" value="TEN_YD-shell"/>
    <property type="match status" value="1"/>
</dbReference>
<dbReference type="SMART" id="SM00560">
    <property type="entry name" value="LamGL"/>
    <property type="match status" value="1"/>
</dbReference>
<dbReference type="Proteomes" id="UP001500466">
    <property type="component" value="Unassembled WGS sequence"/>
</dbReference>
<feature type="compositionally biased region" description="Pro residues" evidence="4">
    <location>
        <begin position="1450"/>
        <end position="1460"/>
    </location>
</feature>
<dbReference type="InterPro" id="IPR006530">
    <property type="entry name" value="YD"/>
</dbReference>
<evidence type="ECO:0000259" key="5">
    <source>
        <dbReference type="SMART" id="SM00560"/>
    </source>
</evidence>
<feature type="compositionally biased region" description="Low complexity" evidence="4">
    <location>
        <begin position="732"/>
        <end position="746"/>
    </location>
</feature>
<dbReference type="InterPro" id="IPR056823">
    <property type="entry name" value="TEN-like_YD-shell"/>
</dbReference>
<keyword evidence="2" id="KW-0677">Repeat</keyword>
<protein>
    <recommendedName>
        <fullName evidence="5">LamG-like jellyroll fold domain-containing protein</fullName>
    </recommendedName>
</protein>
<evidence type="ECO:0000256" key="4">
    <source>
        <dbReference type="SAM" id="MobiDB-lite"/>
    </source>
</evidence>
<dbReference type="RefSeq" id="WP_345680239.1">
    <property type="nucleotide sequence ID" value="NZ_BAABHS010000043.1"/>
</dbReference>
<feature type="domain" description="LamG-like jellyroll fold" evidence="5">
    <location>
        <begin position="470"/>
        <end position="608"/>
    </location>
</feature>
<feature type="region of interest" description="Disordered" evidence="4">
    <location>
        <begin position="1562"/>
        <end position="1629"/>
    </location>
</feature>
<keyword evidence="3" id="KW-1015">Disulfide bond</keyword>
<name>A0ABP9I9A7_9ACTN</name>
<keyword evidence="1" id="KW-0732">Signal</keyword>
<accession>A0ABP9I9A7</accession>
<feature type="compositionally biased region" description="Polar residues" evidence="4">
    <location>
        <begin position="1406"/>
        <end position="1423"/>
    </location>
</feature>
<feature type="region of interest" description="Disordered" evidence="4">
    <location>
        <begin position="729"/>
        <end position="759"/>
    </location>
</feature>
<keyword evidence="7" id="KW-1185">Reference proteome</keyword>
<dbReference type="Pfam" id="PF05593">
    <property type="entry name" value="RHS_repeat"/>
    <property type="match status" value="6"/>
</dbReference>
<feature type="compositionally biased region" description="Polar residues" evidence="4">
    <location>
        <begin position="1592"/>
        <end position="1618"/>
    </location>
</feature>
<sequence length="1811" mass="190120">MRNSLPLTTSDARSSGPNDLTYATTYTYSQWGDRISTTVPATADFPGGRTARSGFTTGTETSENGGTTPKGLLAWTRDATGQEFAYKYNKNGDLARVVAPNGLTTTYTYDNLGRRTAATQKSDTYPAGVTTSTTYDKASRVLTTQAPATTDAVTGTTHTPLTTNTYDSDGNTLTITVSDTTGGDIARVTTRTYNGHNQVASIKDPMLRLTKYTYDAFGHPATKTDPTNAVYAYAYTDAGQLATTTLTNYTGDPVSPQTASALVLESRAYDPAGRLATVTDSMGRTKHNYYNDDNTLAEIDLDAFHNTDGSMRTVVLEQTYYDAAGQAVRKVTGGGKTTTTALLDAAGRTTSTTVDPGGLDRITNYTYDAADRLTSVARTSDSIAEQTDFTYDSMGKVTSQSVRTGPYGPPGPIGWWKLNETSGVTATDSAGRQAATLSSGVNWSSEHGGSVALNGTGGIATPSAVVNTTKSFSVSAWAKLTDTTSYNTIVAQDGPNSYSGFYLQYSKSLNAWAFIWPGDNTNNPQTWPAATSTTPPQVGVWTHLVGVFDASNNHLRLYVNGVLQADVANPSPWSATGRLTIGKAKNDTDLFHGGISDVEIFDRPLTAADVTSLMTSPGLAQAGTRLTTTYAYDKRGLRTAITDPRGNVAGAPAADFTTQFVYDQAGQQTQAIAPTIAVESGGGAPQNVHPMTLTGYNTFGEATAVDNPVGNITSFTYNADGERTAVSEPAYTAPGTNTPITPTTSTGYDKLGRPTSVTDPRTKVTKLTYDQLGNLTRTQLPVLGTTTPTWRYTYDTAGERLSATDPTGARTEQTYDDLGRPVTATQIVRQPTAQAYTMSFGYDDAGNVLTTRTAGGSLSTWTYNAAGQPTTATDPIGRTVKTAYDGIGRVSRVTAPDSTATTTTYDLAGNRTETSELDPAGTVLATTKFGYDPVGQLTSATDPGGATSTYTYNALGNKTGQVEPVTAGSSITTSFGYDALGRNTRYTDGNGNPTYYGYNTLGLPESTTVPAVTGFTSVGDRATVTSYDANSRPVKVVRPGGVTITSGYDDLGRLTTQAGTGAEAATTNRTFGYDLTGRLTSASAPGGTNTYTYDDRAKLLTATGPGGNAALTYTPDADLATRTDKAGTATFTWDPAGQLSTAYEPETGTTLTYGYDGVGQVTSVKYGTGSQRALTYDNRHQLASDTLTAPGGAVQAQSTYTRDLDGRITVRSTNGLAGAGTQTYTYDQAGRITSANDGTTNTPYGYDNAGNRTSAGNVTATYNERNQLTSAGTSTYTYNARGAQTQRTTGNVQRTSTYDAFDQLTTAGTSTYTYDALGRMATAPGRTFSYAGTSTAIVSDGPETYSRGPSGNLTAVATGTNSALALTNPHGDLLATFAADGSGLTGSTAYDPYGQVLTTTGSFTSADTIAQNPTPSVNGNPYTYANDDPLANADPTGHNSVDVDCRGPWRPRPGPQPQPQPAHTVSGQHTRSSWAWSPFPDLPAGVVPDSGGAFSGWGYQSGRGWGVEINGDGKSFKGFLTYAFGDSPAEIALNLTIVGRARKATTAIKAAKTLWGLAASRVSCDIPRPPGPTDAANKANNNRPSGSGNGPQQTGSGTDASQQGRIDAQEQANPQNGQIDPFQPHTIGECSNVQGQDAYQECGVDPGLSGALPDGVRHAPCAGTSGAGLVCDVDFGPFANLEYDDKKELDMSEAEEVGVAPAIPGTPRFDEYIAAGEVKWGVRLDGVLVAVPVDWGGVEIFHSVLTGRVSKSQDYLWAAGTAEIAKGSGGYEAAITNYSGHYQPDEKSLDYAQRIFEEYGIRVIDKSGFDF</sequence>
<dbReference type="InterPro" id="IPR031325">
    <property type="entry name" value="RHS_repeat"/>
</dbReference>
<evidence type="ECO:0000313" key="7">
    <source>
        <dbReference type="Proteomes" id="UP001500466"/>
    </source>
</evidence>
<feature type="compositionally biased region" description="Low complexity" evidence="4">
    <location>
        <begin position="53"/>
        <end position="67"/>
    </location>
</feature>
<dbReference type="NCBIfam" id="TIGR01643">
    <property type="entry name" value="YD_repeat_2x"/>
    <property type="match status" value="8"/>
</dbReference>
<dbReference type="Gene3D" id="2.60.120.200">
    <property type="match status" value="1"/>
</dbReference>
<dbReference type="PANTHER" id="PTHR32305">
    <property type="match status" value="1"/>
</dbReference>
<proteinExistence type="predicted"/>
<dbReference type="InterPro" id="IPR013320">
    <property type="entry name" value="ConA-like_dom_sf"/>
</dbReference>
<dbReference type="PANTHER" id="PTHR32305:SF15">
    <property type="entry name" value="PROTEIN RHSA-RELATED"/>
    <property type="match status" value="1"/>
</dbReference>
<feature type="compositionally biased region" description="Polar residues" evidence="4">
    <location>
        <begin position="1463"/>
        <end position="1474"/>
    </location>
</feature>
<dbReference type="Gene3D" id="2.180.10.10">
    <property type="entry name" value="RHS repeat-associated core"/>
    <property type="match status" value="4"/>
</dbReference>
<dbReference type="EMBL" id="BAABHS010000043">
    <property type="protein sequence ID" value="GAA4991350.1"/>
    <property type="molecule type" value="Genomic_DNA"/>
</dbReference>
<evidence type="ECO:0000256" key="2">
    <source>
        <dbReference type="ARBA" id="ARBA00022737"/>
    </source>
</evidence>
<dbReference type="InterPro" id="IPR050708">
    <property type="entry name" value="T6SS_VgrG/RHS"/>
</dbReference>
<dbReference type="InterPro" id="IPR006558">
    <property type="entry name" value="LamG-like"/>
</dbReference>
<dbReference type="SUPFAM" id="SSF49899">
    <property type="entry name" value="Concanavalin A-like lectins/glucanases"/>
    <property type="match status" value="1"/>
</dbReference>
<evidence type="ECO:0000313" key="6">
    <source>
        <dbReference type="EMBL" id="GAA4991350.1"/>
    </source>
</evidence>
<evidence type="ECO:0000256" key="1">
    <source>
        <dbReference type="ARBA" id="ARBA00022729"/>
    </source>
</evidence>